<evidence type="ECO:0000313" key="2">
    <source>
        <dbReference type="Proteomes" id="UP001301797"/>
    </source>
</evidence>
<organism evidence="1 2">
    <name type="scientific">Methanochimaera problematica</name>
    <dbReference type="NCBI Taxonomy" id="2609417"/>
    <lineage>
        <taxon>Archaea</taxon>
        <taxon>Methanobacteriati</taxon>
        <taxon>Methanobacteriota</taxon>
        <taxon>Stenosarchaea group</taxon>
        <taxon>Methanomicrobia</taxon>
        <taxon>Methanomicrobiales</taxon>
        <taxon>Methanomicrobiaceae</taxon>
        <taxon>Methanochimaera</taxon>
    </lineage>
</organism>
<reference evidence="1 2" key="1">
    <citation type="submission" date="2019-09" db="EMBL/GenBank/DDBJ databases">
        <title>The complete genome of Methanoplanus sp. FWC-SCC4.</title>
        <authorList>
            <person name="Chen S.-C."/>
            <person name="Zhou Y.-Z."/>
            <person name="Lai M.-C."/>
        </authorList>
    </citation>
    <scope>NUCLEOTIDE SEQUENCE [LARGE SCALE GENOMIC DNA]</scope>
    <source>
        <strain evidence="1 2">FWC-SCC4</strain>
    </source>
</reference>
<sequence>MVFEETLIFYNPEHAEEFAQILNADGCKPVIRVVNKLASETSFKAAIKDFRRYFSDELSKLKECEEIPDEDDSEMNDILIEAYNSLISEFDSITGTINAFYEMTAEDGCISDDPDYEQYNNLISGDDSAGQVRDILAEEGSRLKKTMTALPILELNDLIEEREGKKYLLKAADTEALSLSLPSDVMYEELSEEELVKYNIKTVVSVVSCPEYHLSLPLEFALKADLKSLDEAVLNYDIDKESYLSLKESIFLNTLIAGRVIDVLKEVEKAGMEEMFERLKSINISSDASGDEFLFDLDKNYIKDVLVDMKKMGVIKGKGNRIKLA</sequence>
<dbReference type="RefSeq" id="WP_317136588.1">
    <property type="nucleotide sequence ID" value="NZ_CP043875.1"/>
</dbReference>
<name>A0AA97I566_9EURY</name>
<accession>A0AA97I566</accession>
<proteinExistence type="predicted"/>
<dbReference type="GeneID" id="85230664"/>
<keyword evidence="2" id="KW-1185">Reference proteome</keyword>
<dbReference type="Proteomes" id="UP001301797">
    <property type="component" value="Chromosome"/>
</dbReference>
<dbReference type="EMBL" id="CP043875">
    <property type="protein sequence ID" value="WOF17131.1"/>
    <property type="molecule type" value="Genomic_DNA"/>
</dbReference>
<dbReference type="AlphaFoldDB" id="A0AA97I566"/>
<gene>
    <name evidence="1" type="ORF">F1737_10805</name>
</gene>
<protein>
    <submittedName>
        <fullName evidence="1">Uncharacterized protein</fullName>
    </submittedName>
</protein>
<dbReference type="KEGG" id="mefw:F1737_10805"/>
<evidence type="ECO:0000313" key="1">
    <source>
        <dbReference type="EMBL" id="WOF17131.1"/>
    </source>
</evidence>